<protein>
    <submittedName>
        <fullName evidence="2">Uncharacterized protein</fullName>
    </submittedName>
</protein>
<proteinExistence type="predicted"/>
<accession>A0A914CBR1</accession>
<evidence type="ECO:0000313" key="2">
    <source>
        <dbReference type="WBParaSite" id="ACRNAN_Path_704.g2648.t1"/>
    </source>
</evidence>
<evidence type="ECO:0000313" key="1">
    <source>
        <dbReference type="Proteomes" id="UP000887540"/>
    </source>
</evidence>
<sequence>MKRFLKSWKKPFKFRPTVYLLLKATNIQSQIRTFRNTAKSFLQTIYSEDLTDFIGSCLEDMDKRPTPEKLMKSRFHRGSQKNLKDDKNSLAEFLKQHFDEEQID</sequence>
<dbReference type="WBParaSite" id="ACRNAN_Path_704.g2648.t1">
    <property type="protein sequence ID" value="ACRNAN_Path_704.g2648.t1"/>
    <property type="gene ID" value="ACRNAN_Path_704.g2648"/>
</dbReference>
<keyword evidence="1" id="KW-1185">Reference proteome</keyword>
<name>A0A914CBR1_9BILA</name>
<dbReference type="Proteomes" id="UP000887540">
    <property type="component" value="Unplaced"/>
</dbReference>
<dbReference type="AlphaFoldDB" id="A0A914CBR1"/>
<reference evidence="2" key="1">
    <citation type="submission" date="2022-11" db="UniProtKB">
        <authorList>
            <consortium name="WormBaseParasite"/>
        </authorList>
    </citation>
    <scope>IDENTIFICATION</scope>
</reference>
<organism evidence="1 2">
    <name type="scientific">Acrobeloides nanus</name>
    <dbReference type="NCBI Taxonomy" id="290746"/>
    <lineage>
        <taxon>Eukaryota</taxon>
        <taxon>Metazoa</taxon>
        <taxon>Ecdysozoa</taxon>
        <taxon>Nematoda</taxon>
        <taxon>Chromadorea</taxon>
        <taxon>Rhabditida</taxon>
        <taxon>Tylenchina</taxon>
        <taxon>Cephalobomorpha</taxon>
        <taxon>Cephaloboidea</taxon>
        <taxon>Cephalobidae</taxon>
        <taxon>Acrobeloides</taxon>
    </lineage>
</organism>